<comment type="subcellular location">
    <subcellularLocation>
        <location evidence="1">Membrane</location>
        <topology evidence="1">Multi-pass membrane protein</topology>
    </subcellularLocation>
</comment>
<evidence type="ECO:0000256" key="5">
    <source>
        <dbReference type="ARBA" id="ARBA00023136"/>
    </source>
</evidence>
<dbReference type="PANTHER" id="PTHR10283">
    <property type="entry name" value="SOLUTE CARRIER FAMILY 13 MEMBER"/>
    <property type="match status" value="1"/>
</dbReference>
<dbReference type="InterPro" id="IPR001898">
    <property type="entry name" value="SLC13A/DASS"/>
</dbReference>
<evidence type="ECO:0000256" key="1">
    <source>
        <dbReference type="ARBA" id="ARBA00004141"/>
    </source>
</evidence>
<feature type="transmembrane region" description="Helical" evidence="6">
    <location>
        <begin position="122"/>
        <end position="150"/>
    </location>
</feature>
<dbReference type="GO" id="GO:0005886">
    <property type="term" value="C:plasma membrane"/>
    <property type="evidence" value="ECO:0007669"/>
    <property type="project" value="TreeGrafter"/>
</dbReference>
<dbReference type="RefSeq" id="WP_346819196.1">
    <property type="nucleotide sequence ID" value="NZ_JBDKWZ010000001.1"/>
</dbReference>
<dbReference type="NCBIfam" id="TIGR00785">
    <property type="entry name" value="dass"/>
    <property type="match status" value="1"/>
</dbReference>
<dbReference type="InterPro" id="IPR031312">
    <property type="entry name" value="Na/sul_symport_CS"/>
</dbReference>
<dbReference type="Proteomes" id="UP001403385">
    <property type="component" value="Unassembled WGS sequence"/>
</dbReference>
<sequence>MINYKKILTLLAGPVAFILIKSLTFEDLSYEGQTVLATTAWVAIWWITEAVELEVTSLLPILLLPLSQGLKIGEVTASYGHPYIFLFMGGFMIGLAIEKWLLHQRIAFTIIRLIGNSPKKVILGFMLATAFLSMWISNTATSIMMLPIALSVIGSENNNNLFSKHLLLGIAYSASIGGMATLIGTPPNIIFAGVMKDSLGVEIPFGEWMVFALPFSSFLIVVTWLYLTANIPSEMKGFTYHFKAPEALTTPQKRVAIVFALVALLWISRSFVIVKFIPQVNDTIIAIFGAVILFIIPSGQEKTYLMDWNTAKKLPWGVLLIFGAGLSIAKGFSSTDLTSWLANQFLTLNFIPIFLVLLIVVACINFLTEITSNTATASMILPLLITLATSLKVSPMTLLVGAVLASSCAFMLPVATPPNAVVFGSGRIKIGEMIKAGVWLNLFSIGVIFLFVWFVLPLLWEI</sequence>
<dbReference type="PROSITE" id="PS01271">
    <property type="entry name" value="NA_SULFATE"/>
    <property type="match status" value="1"/>
</dbReference>
<accession>A0AAW9S225</accession>
<feature type="transmembrane region" description="Helical" evidence="6">
    <location>
        <begin position="280"/>
        <end position="296"/>
    </location>
</feature>
<keyword evidence="5 6" id="KW-0472">Membrane</keyword>
<reference evidence="7 8" key="1">
    <citation type="submission" date="2024-04" db="EMBL/GenBank/DDBJ databases">
        <title>Novel genus in family Flammeovirgaceae.</title>
        <authorList>
            <person name="Nguyen T.H."/>
            <person name="Vuong T.Q."/>
            <person name="Le H."/>
            <person name="Kim S.-G."/>
        </authorList>
    </citation>
    <scope>NUCLEOTIDE SEQUENCE [LARGE SCALE GENOMIC DNA]</scope>
    <source>
        <strain evidence="7 8">JCM 23209</strain>
    </source>
</reference>
<dbReference type="EMBL" id="JBDKWZ010000001">
    <property type="protein sequence ID" value="MEN7546409.1"/>
    <property type="molecule type" value="Genomic_DNA"/>
</dbReference>
<feature type="transmembrane region" description="Helical" evidence="6">
    <location>
        <begin position="316"/>
        <end position="333"/>
    </location>
</feature>
<feature type="transmembrane region" description="Helical" evidence="6">
    <location>
        <begin position="398"/>
        <end position="416"/>
    </location>
</feature>
<keyword evidence="4 6" id="KW-1133">Transmembrane helix</keyword>
<evidence type="ECO:0000256" key="3">
    <source>
        <dbReference type="ARBA" id="ARBA00022692"/>
    </source>
</evidence>
<dbReference type="AlphaFoldDB" id="A0AAW9S225"/>
<feature type="transmembrane region" description="Helical" evidence="6">
    <location>
        <begin position="170"/>
        <end position="193"/>
    </location>
</feature>
<feature type="transmembrane region" description="Helical" evidence="6">
    <location>
        <begin position="345"/>
        <end position="368"/>
    </location>
</feature>
<keyword evidence="2" id="KW-0813">Transport</keyword>
<dbReference type="GO" id="GO:0015141">
    <property type="term" value="F:succinate transmembrane transporter activity"/>
    <property type="evidence" value="ECO:0007669"/>
    <property type="project" value="UniProtKB-ARBA"/>
</dbReference>
<organism evidence="7 8">
    <name type="scientific">Rapidithrix thailandica</name>
    <dbReference type="NCBI Taxonomy" id="413964"/>
    <lineage>
        <taxon>Bacteria</taxon>
        <taxon>Pseudomonadati</taxon>
        <taxon>Bacteroidota</taxon>
        <taxon>Cytophagia</taxon>
        <taxon>Cytophagales</taxon>
        <taxon>Flammeovirgaceae</taxon>
        <taxon>Rapidithrix</taxon>
    </lineage>
</organism>
<protein>
    <submittedName>
        <fullName evidence="7">SLC13 family permease</fullName>
    </submittedName>
</protein>
<name>A0AAW9S225_9BACT</name>
<evidence type="ECO:0000256" key="4">
    <source>
        <dbReference type="ARBA" id="ARBA00022989"/>
    </source>
</evidence>
<proteinExistence type="predicted"/>
<evidence type="ECO:0000256" key="6">
    <source>
        <dbReference type="SAM" id="Phobius"/>
    </source>
</evidence>
<evidence type="ECO:0000313" key="8">
    <source>
        <dbReference type="Proteomes" id="UP001403385"/>
    </source>
</evidence>
<feature type="transmembrane region" description="Helical" evidence="6">
    <location>
        <begin position="374"/>
        <end position="391"/>
    </location>
</feature>
<dbReference type="Pfam" id="PF00939">
    <property type="entry name" value="Na_sulph_symp"/>
    <property type="match status" value="1"/>
</dbReference>
<feature type="transmembrane region" description="Helical" evidence="6">
    <location>
        <begin position="83"/>
        <end position="102"/>
    </location>
</feature>
<comment type="caution">
    <text evidence="7">The sequence shown here is derived from an EMBL/GenBank/DDBJ whole genome shotgun (WGS) entry which is preliminary data.</text>
</comment>
<evidence type="ECO:0000313" key="7">
    <source>
        <dbReference type="EMBL" id="MEN7546409.1"/>
    </source>
</evidence>
<feature type="transmembrane region" description="Helical" evidence="6">
    <location>
        <begin position="205"/>
        <end position="227"/>
    </location>
</feature>
<evidence type="ECO:0000256" key="2">
    <source>
        <dbReference type="ARBA" id="ARBA00022448"/>
    </source>
</evidence>
<keyword evidence="8" id="KW-1185">Reference proteome</keyword>
<dbReference type="PANTHER" id="PTHR10283:SF82">
    <property type="entry name" value="SOLUTE CARRIER FAMILY 13 MEMBER 2"/>
    <property type="match status" value="1"/>
</dbReference>
<dbReference type="CDD" id="cd01115">
    <property type="entry name" value="SLC13_permease"/>
    <property type="match status" value="1"/>
</dbReference>
<feature type="transmembrane region" description="Helical" evidence="6">
    <location>
        <begin position="255"/>
        <end position="273"/>
    </location>
</feature>
<keyword evidence="3 6" id="KW-0812">Transmembrane</keyword>
<gene>
    <name evidence="7" type="ORF">AAG747_00730</name>
</gene>
<feature type="transmembrane region" description="Helical" evidence="6">
    <location>
        <begin position="436"/>
        <end position="460"/>
    </location>
</feature>